<keyword evidence="2" id="KW-1003">Cell membrane</keyword>
<dbReference type="PANTHER" id="PTHR32089:SF112">
    <property type="entry name" value="LYSOZYME-LIKE PROTEIN-RELATED"/>
    <property type="match status" value="1"/>
</dbReference>
<evidence type="ECO:0000313" key="10">
    <source>
        <dbReference type="EMBL" id="MDK2122677.1"/>
    </source>
</evidence>
<evidence type="ECO:0000313" key="11">
    <source>
        <dbReference type="Proteomes" id="UP001172778"/>
    </source>
</evidence>
<evidence type="ECO:0000256" key="4">
    <source>
        <dbReference type="ARBA" id="ARBA00029447"/>
    </source>
</evidence>
<evidence type="ECO:0000256" key="2">
    <source>
        <dbReference type="ARBA" id="ARBA00022519"/>
    </source>
</evidence>
<dbReference type="EMBL" id="JARRAF010000001">
    <property type="protein sequence ID" value="MDK2122677.1"/>
    <property type="molecule type" value="Genomic_DNA"/>
</dbReference>
<gene>
    <name evidence="10" type="ORF">PZA18_01300</name>
</gene>
<comment type="caution">
    <text evidence="10">The sequence shown here is derived from an EMBL/GenBank/DDBJ whole genome shotgun (WGS) entry which is preliminary data.</text>
</comment>
<proteinExistence type="inferred from homology"/>
<evidence type="ECO:0000259" key="8">
    <source>
        <dbReference type="PROSITE" id="PS50192"/>
    </source>
</evidence>
<dbReference type="InterPro" id="IPR000727">
    <property type="entry name" value="T_SNARE_dom"/>
</dbReference>
<feature type="transmembrane region" description="Helical" evidence="6">
    <location>
        <begin position="12"/>
        <end position="29"/>
    </location>
</feature>
<evidence type="ECO:0000259" key="9">
    <source>
        <dbReference type="PROSITE" id="PS50885"/>
    </source>
</evidence>
<keyword evidence="11" id="KW-1185">Reference proteome</keyword>
<dbReference type="SMART" id="SM00283">
    <property type="entry name" value="MA"/>
    <property type="match status" value="1"/>
</dbReference>
<dbReference type="Gene3D" id="1.10.287.950">
    <property type="entry name" value="Methyl-accepting chemotaxis protein"/>
    <property type="match status" value="1"/>
</dbReference>
<dbReference type="CDD" id="cd11386">
    <property type="entry name" value="MCP_signal"/>
    <property type="match status" value="1"/>
</dbReference>
<evidence type="ECO:0000256" key="5">
    <source>
        <dbReference type="PROSITE-ProRule" id="PRU00284"/>
    </source>
</evidence>
<evidence type="ECO:0000256" key="1">
    <source>
        <dbReference type="ARBA" id="ARBA00004429"/>
    </source>
</evidence>
<protein>
    <submittedName>
        <fullName evidence="10">Methyl-accepting chemotaxis protein</fullName>
    </submittedName>
</protein>
<keyword evidence="3 5" id="KW-0807">Transducer</keyword>
<evidence type="ECO:0000256" key="3">
    <source>
        <dbReference type="ARBA" id="ARBA00023224"/>
    </source>
</evidence>
<keyword evidence="2" id="KW-0997">Cell inner membrane</keyword>
<dbReference type="Proteomes" id="UP001172778">
    <property type="component" value="Unassembled WGS sequence"/>
</dbReference>
<keyword evidence="6" id="KW-0472">Membrane</keyword>
<dbReference type="InterPro" id="IPR004090">
    <property type="entry name" value="Chemotax_Me-accpt_rcpt"/>
</dbReference>
<dbReference type="PROSITE" id="PS50885">
    <property type="entry name" value="HAMP"/>
    <property type="match status" value="1"/>
</dbReference>
<evidence type="ECO:0000259" key="7">
    <source>
        <dbReference type="PROSITE" id="PS50111"/>
    </source>
</evidence>
<feature type="transmembrane region" description="Helical" evidence="6">
    <location>
        <begin position="35"/>
        <end position="56"/>
    </location>
</feature>
<organism evidence="10 11">
    <name type="scientific">Parachitinimonas caeni</name>
    <dbReference type="NCBI Taxonomy" id="3031301"/>
    <lineage>
        <taxon>Bacteria</taxon>
        <taxon>Pseudomonadati</taxon>
        <taxon>Pseudomonadota</taxon>
        <taxon>Betaproteobacteria</taxon>
        <taxon>Neisseriales</taxon>
        <taxon>Chitinibacteraceae</taxon>
        <taxon>Parachitinimonas</taxon>
    </lineage>
</organism>
<keyword evidence="6" id="KW-1133">Transmembrane helix</keyword>
<dbReference type="Pfam" id="PF00015">
    <property type="entry name" value="MCPsignal"/>
    <property type="match status" value="1"/>
</dbReference>
<reference evidence="10" key="1">
    <citation type="submission" date="2023-03" db="EMBL/GenBank/DDBJ databases">
        <title>Chitinimonas shenzhenensis gen. nov., sp. nov., a novel member of family Burkholderiaceae isolated from activated sludge collected in Shen Zhen, China.</title>
        <authorList>
            <person name="Wang X."/>
        </authorList>
    </citation>
    <scope>NUCLEOTIDE SEQUENCE</scope>
    <source>
        <strain evidence="10">DQS-5</strain>
    </source>
</reference>
<dbReference type="InterPro" id="IPR004089">
    <property type="entry name" value="MCPsignal_dom"/>
</dbReference>
<dbReference type="RefSeq" id="WP_284098956.1">
    <property type="nucleotide sequence ID" value="NZ_JARRAF010000001.1"/>
</dbReference>
<feature type="domain" description="T-SNARE coiled-coil homology" evidence="8">
    <location>
        <begin position="301"/>
        <end position="363"/>
    </location>
</feature>
<dbReference type="PROSITE" id="PS50192">
    <property type="entry name" value="T_SNARE"/>
    <property type="match status" value="1"/>
</dbReference>
<dbReference type="CDD" id="cd06225">
    <property type="entry name" value="HAMP"/>
    <property type="match status" value="1"/>
</dbReference>
<dbReference type="PRINTS" id="PR00260">
    <property type="entry name" value="CHEMTRNSDUCR"/>
</dbReference>
<comment type="similarity">
    <text evidence="4">Belongs to the methyl-accepting chemotaxis (MCP) protein family.</text>
</comment>
<accession>A0ABT7DRH8</accession>
<sequence>MQKLSFSLRAYLAFVFLAIIYLAMAIAAVNKASDGVVWTLALIGVLAALLGGGFWVTRAKQSIDKIDRSLKRIEQGQFNLRLNIDASDEFGEIMQHVQSLAKGLSTLVNDVIEASESIADHADGLADAVKDLSQQSREQTDRARGVSAAVEDMTHAVTEISENTQATAESAAKTQEIVHTGESQMQQSMDSTRRIVDVVSESRNAILDLNAAVQRIGDITIAIKEIADQTNLLALNAAIEAARAGEQGRGFAVVADEVRKLAERTRASTLDITNNVTNIKLVTDATVMTMDTAAEEVERGTELIQASNRSLQEVLRAANHTTEMTGQIAQTLRQQSSASADVSGSIDSMARLIEASTNNVQRVANAADQLASTAQSLRKMVRRFERA</sequence>
<comment type="subcellular location">
    <subcellularLocation>
        <location evidence="1">Cell inner membrane</location>
        <topology evidence="1">Multi-pass membrane protein</topology>
    </subcellularLocation>
</comment>
<feature type="domain" description="Methyl-accepting transducer" evidence="7">
    <location>
        <begin position="114"/>
        <end position="350"/>
    </location>
</feature>
<name>A0ABT7DRH8_9NEIS</name>
<dbReference type="InterPro" id="IPR003660">
    <property type="entry name" value="HAMP_dom"/>
</dbReference>
<dbReference type="PANTHER" id="PTHR32089">
    <property type="entry name" value="METHYL-ACCEPTING CHEMOTAXIS PROTEIN MCPB"/>
    <property type="match status" value="1"/>
</dbReference>
<keyword evidence="6" id="KW-0812">Transmembrane</keyword>
<feature type="domain" description="HAMP" evidence="9">
    <location>
        <begin position="57"/>
        <end position="109"/>
    </location>
</feature>
<evidence type="ECO:0000256" key="6">
    <source>
        <dbReference type="SAM" id="Phobius"/>
    </source>
</evidence>
<dbReference type="SUPFAM" id="SSF58104">
    <property type="entry name" value="Methyl-accepting chemotaxis protein (MCP) signaling domain"/>
    <property type="match status" value="1"/>
</dbReference>
<dbReference type="PROSITE" id="PS50111">
    <property type="entry name" value="CHEMOTAXIS_TRANSDUC_2"/>
    <property type="match status" value="1"/>
</dbReference>